<dbReference type="InterPro" id="IPR023192">
    <property type="entry name" value="TGS-like_dom_sf"/>
</dbReference>
<dbReference type="SUPFAM" id="SSF81271">
    <property type="entry name" value="TGS-like"/>
    <property type="match status" value="1"/>
</dbReference>
<evidence type="ECO:0008006" key="8">
    <source>
        <dbReference type="Google" id="ProtNLM"/>
    </source>
</evidence>
<evidence type="ECO:0000256" key="4">
    <source>
        <dbReference type="ARBA" id="ARBA00022840"/>
    </source>
</evidence>
<dbReference type="Gene3D" id="3.40.50.300">
    <property type="entry name" value="P-loop containing nucleotide triphosphate hydrolases"/>
    <property type="match status" value="1"/>
</dbReference>
<keyword evidence="4" id="KW-0067">ATP-binding</keyword>
<dbReference type="InterPro" id="IPR027417">
    <property type="entry name" value="P-loop_NTPase"/>
</dbReference>
<dbReference type="SUPFAM" id="SSF52540">
    <property type="entry name" value="P-loop containing nucleoside triphosphate hydrolases"/>
    <property type="match status" value="1"/>
</dbReference>
<dbReference type="Gene3D" id="1.10.150.300">
    <property type="entry name" value="TGS-like domain"/>
    <property type="match status" value="1"/>
</dbReference>
<dbReference type="InterPro" id="IPR004396">
    <property type="entry name" value="ATPase_YchF/OLA1"/>
</dbReference>
<comment type="caution">
    <text evidence="7">The sequence shown here is derived from an EMBL/GenBank/DDBJ whole genome shotgun (WGS) entry which is preliminary data.</text>
</comment>
<dbReference type="FunFam" id="3.10.20.30:FF:000001">
    <property type="entry name" value="Ribosome-binding ATPase YchF"/>
    <property type="match status" value="1"/>
</dbReference>
<dbReference type="PANTHER" id="PTHR23305:SF18">
    <property type="entry name" value="OBG-TYPE G DOMAIN-CONTAINING PROTEIN"/>
    <property type="match status" value="1"/>
</dbReference>
<dbReference type="InterPro" id="IPR041706">
    <property type="entry name" value="YchF_N"/>
</dbReference>
<dbReference type="GO" id="GO:0005524">
    <property type="term" value="F:ATP binding"/>
    <property type="evidence" value="ECO:0007669"/>
    <property type="project" value="UniProtKB-KW"/>
</dbReference>
<name>A0A0F9IR88_9ZZZZ</name>
<reference evidence="7" key="1">
    <citation type="journal article" date="2015" name="Nature">
        <title>Complex archaea that bridge the gap between prokaryotes and eukaryotes.</title>
        <authorList>
            <person name="Spang A."/>
            <person name="Saw J.H."/>
            <person name="Jorgensen S.L."/>
            <person name="Zaremba-Niedzwiedzka K."/>
            <person name="Martijn J."/>
            <person name="Lind A.E."/>
            <person name="van Eijk R."/>
            <person name="Schleper C."/>
            <person name="Guy L."/>
            <person name="Ettema T.J."/>
        </authorList>
    </citation>
    <scope>NUCLEOTIDE SEQUENCE</scope>
</reference>
<feature type="domain" description="TGS" evidence="6">
    <location>
        <begin position="273"/>
        <end position="356"/>
    </location>
</feature>
<dbReference type="CDD" id="cd01900">
    <property type="entry name" value="YchF"/>
    <property type="match status" value="1"/>
</dbReference>
<dbReference type="InterPro" id="IPR004095">
    <property type="entry name" value="TGS"/>
</dbReference>
<dbReference type="InterPro" id="IPR012676">
    <property type="entry name" value="TGS-like"/>
</dbReference>
<evidence type="ECO:0000256" key="1">
    <source>
        <dbReference type="ARBA" id="ARBA00001946"/>
    </source>
</evidence>
<protein>
    <recommendedName>
        <fullName evidence="8">Ribosome-binding ATPase YchF</fullName>
    </recommendedName>
</protein>
<evidence type="ECO:0000256" key="3">
    <source>
        <dbReference type="ARBA" id="ARBA00022741"/>
    </source>
</evidence>
<dbReference type="Pfam" id="PF01926">
    <property type="entry name" value="MMR_HSR1"/>
    <property type="match status" value="1"/>
</dbReference>
<dbReference type="AlphaFoldDB" id="A0A0F9IR88"/>
<dbReference type="EMBL" id="LAZR01011787">
    <property type="protein sequence ID" value="KKM59772.1"/>
    <property type="molecule type" value="Genomic_DNA"/>
</dbReference>
<dbReference type="HAMAP" id="MF_00944">
    <property type="entry name" value="YchF_OLA1_ATPase"/>
    <property type="match status" value="1"/>
</dbReference>
<dbReference type="Gene3D" id="3.10.20.30">
    <property type="match status" value="1"/>
</dbReference>
<comment type="cofactor">
    <cofactor evidence="1">
        <name>Mg(2+)</name>
        <dbReference type="ChEBI" id="CHEBI:18420"/>
    </cofactor>
</comment>
<dbReference type="PRINTS" id="PR00326">
    <property type="entry name" value="GTP1OBG"/>
</dbReference>
<dbReference type="GO" id="GO:0016887">
    <property type="term" value="F:ATP hydrolysis activity"/>
    <property type="evidence" value="ECO:0007669"/>
    <property type="project" value="InterPro"/>
</dbReference>
<dbReference type="GO" id="GO:0005737">
    <property type="term" value="C:cytoplasm"/>
    <property type="evidence" value="ECO:0007669"/>
    <property type="project" value="TreeGrafter"/>
</dbReference>
<evidence type="ECO:0000313" key="7">
    <source>
        <dbReference type="EMBL" id="KKM59772.1"/>
    </source>
</evidence>
<evidence type="ECO:0000256" key="2">
    <source>
        <dbReference type="ARBA" id="ARBA00022723"/>
    </source>
</evidence>
<keyword evidence="2" id="KW-0479">Metal-binding</keyword>
<gene>
    <name evidence="7" type="ORF">LCGC14_1547740</name>
</gene>
<dbReference type="PROSITE" id="PS51880">
    <property type="entry name" value="TGS"/>
    <property type="match status" value="1"/>
</dbReference>
<sequence length="358" mass="39190">MEIGLVGLPNAGKSTLFNALTNAGAEVASYSFTTIEPNVGVVAVPDKRLDALTDLIKPDKKVPTSMRFVDIAGLIKGASEGEGLGNKFLGHIRQVDAIVQVVRAFEDDIEHAANQVSPAGDIETINTELALADLATCEKRAQRLEKLLKSGDKEIPKKLENLKALMSLLSDGRLAINYPEIDEFKDLNLLTAKPMIFVANVSEDKLRDGDLGEAKPVQDYAKEHNSDFMAVSAKVESELVELGEKEAQEFRQEMDLSESGLSVLIREAYHTLGLMSFFTVGPKECRAWTVKQGSSAVEAAGVIHTDFARGFIKAEVINYEKLLEDGTELAARDKGHIRLEGKDYKVKDGDVIHFKFNV</sequence>
<dbReference type="PROSITE" id="PS51710">
    <property type="entry name" value="G_OBG"/>
    <property type="match status" value="1"/>
</dbReference>
<dbReference type="InterPro" id="IPR031167">
    <property type="entry name" value="G_OBG"/>
</dbReference>
<dbReference type="PANTHER" id="PTHR23305">
    <property type="entry name" value="OBG GTPASE FAMILY"/>
    <property type="match status" value="1"/>
</dbReference>
<dbReference type="GO" id="GO:0046872">
    <property type="term" value="F:metal ion binding"/>
    <property type="evidence" value="ECO:0007669"/>
    <property type="project" value="UniProtKB-KW"/>
</dbReference>
<feature type="domain" description="OBG-type G" evidence="5">
    <location>
        <begin position="1"/>
        <end position="251"/>
    </location>
</feature>
<evidence type="ECO:0000259" key="5">
    <source>
        <dbReference type="PROSITE" id="PS51710"/>
    </source>
</evidence>
<accession>A0A0F9IR88</accession>
<dbReference type="Pfam" id="PF06071">
    <property type="entry name" value="YchF-GTPase_C"/>
    <property type="match status" value="1"/>
</dbReference>
<dbReference type="CDD" id="cd04867">
    <property type="entry name" value="TGS_YchF_OLA1"/>
    <property type="match status" value="1"/>
</dbReference>
<dbReference type="PIRSF" id="PIRSF006641">
    <property type="entry name" value="CHP00092"/>
    <property type="match status" value="1"/>
</dbReference>
<keyword evidence="3" id="KW-0547">Nucleotide-binding</keyword>
<evidence type="ECO:0000259" key="6">
    <source>
        <dbReference type="PROSITE" id="PS51880"/>
    </source>
</evidence>
<dbReference type="InterPro" id="IPR006073">
    <property type="entry name" value="GTP-bd"/>
</dbReference>
<proteinExistence type="inferred from homology"/>
<dbReference type="InterPro" id="IPR012675">
    <property type="entry name" value="Beta-grasp_dom_sf"/>
</dbReference>
<dbReference type="NCBIfam" id="TIGR00092">
    <property type="entry name" value="redox-regulated ATPase YchF"/>
    <property type="match status" value="1"/>
</dbReference>
<dbReference type="GO" id="GO:0005525">
    <property type="term" value="F:GTP binding"/>
    <property type="evidence" value="ECO:0007669"/>
    <property type="project" value="InterPro"/>
</dbReference>
<organism evidence="7">
    <name type="scientific">marine sediment metagenome</name>
    <dbReference type="NCBI Taxonomy" id="412755"/>
    <lineage>
        <taxon>unclassified sequences</taxon>
        <taxon>metagenomes</taxon>
        <taxon>ecological metagenomes</taxon>
    </lineage>
</organism>
<dbReference type="InterPro" id="IPR013029">
    <property type="entry name" value="YchF_C"/>
</dbReference>